<dbReference type="Proteomes" id="UP000515163">
    <property type="component" value="Unplaced"/>
</dbReference>
<keyword evidence="3" id="KW-0678">Repressor</keyword>
<dbReference type="GO" id="GO:0090575">
    <property type="term" value="C:RNA polymerase II transcription regulator complex"/>
    <property type="evidence" value="ECO:0007669"/>
    <property type="project" value="TreeGrafter"/>
</dbReference>
<dbReference type="InterPro" id="IPR036638">
    <property type="entry name" value="HLH_DNA-bd_sf"/>
</dbReference>
<dbReference type="SMART" id="SM00353">
    <property type="entry name" value="HLH"/>
    <property type="match status" value="1"/>
</dbReference>
<dbReference type="CDD" id="cd11406">
    <property type="entry name" value="bHLHzip_Max"/>
    <property type="match status" value="1"/>
</dbReference>
<gene>
    <name evidence="15" type="primary">LOC116300838</name>
</gene>
<keyword evidence="6" id="KW-0238">DNA-binding</keyword>
<dbReference type="FunCoup" id="A0A6P8IG50">
    <property type="interactions" value="3384"/>
</dbReference>
<evidence type="ECO:0000256" key="2">
    <source>
        <dbReference type="ARBA" id="ARBA00017633"/>
    </source>
</evidence>
<proteinExistence type="inferred from homology"/>
<keyword evidence="8" id="KW-0804">Transcription</keyword>
<evidence type="ECO:0000256" key="9">
    <source>
        <dbReference type="ARBA" id="ARBA00023242"/>
    </source>
</evidence>
<sequence length="211" mass="23911">MDTCASHEGEATRRREKIQSNMSEDEKEVDLESSDDVSDLADKRAHHNALERKRRDHIKDSFSHLRDSIPSLQGEKEMTRGMKCENITPKASRAQILNKATDYIQHMRKKNHTHQMDIDDLKRQNMILDQQVRALEKARTTGQFNADATAALLSTPDSLLSTSPNPESLLEGLKDPNSPLDGLTVKTENNNTDSASDEEYPSKTKRRKRDG</sequence>
<evidence type="ECO:0000256" key="1">
    <source>
        <dbReference type="ARBA" id="ARBA00007628"/>
    </source>
</evidence>
<evidence type="ECO:0000256" key="8">
    <source>
        <dbReference type="ARBA" id="ARBA00023163"/>
    </source>
</evidence>
<feature type="compositionally biased region" description="Basic and acidic residues" evidence="12">
    <location>
        <begin position="1"/>
        <end position="13"/>
    </location>
</feature>
<dbReference type="SUPFAM" id="SSF47459">
    <property type="entry name" value="HLH, helix-loop-helix DNA-binding domain"/>
    <property type="match status" value="1"/>
</dbReference>
<dbReference type="PANTHER" id="PTHR10328:SF3">
    <property type="entry name" value="PROTEIN MAX"/>
    <property type="match status" value="1"/>
</dbReference>
<evidence type="ECO:0000256" key="6">
    <source>
        <dbReference type="ARBA" id="ARBA00023125"/>
    </source>
</evidence>
<dbReference type="FunFam" id="4.10.280.10:FF:000023">
    <property type="entry name" value="MAX isoform 13"/>
    <property type="match status" value="1"/>
</dbReference>
<dbReference type="Gene3D" id="4.10.280.10">
    <property type="entry name" value="Helix-loop-helix DNA-binding domain"/>
    <property type="match status" value="1"/>
</dbReference>
<evidence type="ECO:0000256" key="11">
    <source>
        <dbReference type="SAM" id="Coils"/>
    </source>
</evidence>
<keyword evidence="14" id="KW-1185">Reference proteome</keyword>
<dbReference type="KEGG" id="aten:116300838"/>
<dbReference type="RefSeq" id="XP_031565658.1">
    <property type="nucleotide sequence ID" value="XM_031709798.1"/>
</dbReference>
<evidence type="ECO:0000256" key="12">
    <source>
        <dbReference type="SAM" id="MobiDB-lite"/>
    </source>
</evidence>
<dbReference type="OrthoDB" id="8964853at2759"/>
<dbReference type="GO" id="GO:0003677">
    <property type="term" value="F:DNA binding"/>
    <property type="evidence" value="ECO:0007669"/>
    <property type="project" value="UniProtKB-KW"/>
</dbReference>
<evidence type="ECO:0000256" key="5">
    <source>
        <dbReference type="ARBA" id="ARBA00023015"/>
    </source>
</evidence>
<organism evidence="14 15">
    <name type="scientific">Actinia tenebrosa</name>
    <name type="common">Australian red waratah sea anemone</name>
    <dbReference type="NCBI Taxonomy" id="6105"/>
    <lineage>
        <taxon>Eukaryota</taxon>
        <taxon>Metazoa</taxon>
        <taxon>Cnidaria</taxon>
        <taxon>Anthozoa</taxon>
        <taxon>Hexacorallia</taxon>
        <taxon>Actiniaria</taxon>
        <taxon>Actiniidae</taxon>
        <taxon>Actinia</taxon>
    </lineage>
</organism>
<feature type="region of interest" description="Disordered" evidence="12">
    <location>
        <begin position="155"/>
        <end position="211"/>
    </location>
</feature>
<evidence type="ECO:0000256" key="3">
    <source>
        <dbReference type="ARBA" id="ARBA00022491"/>
    </source>
</evidence>
<reference evidence="15" key="1">
    <citation type="submission" date="2025-08" db="UniProtKB">
        <authorList>
            <consortium name="RefSeq"/>
        </authorList>
    </citation>
    <scope>IDENTIFICATION</scope>
    <source>
        <tissue evidence="15">Tentacle</tissue>
    </source>
</reference>
<evidence type="ECO:0000259" key="13">
    <source>
        <dbReference type="PROSITE" id="PS50888"/>
    </source>
</evidence>
<dbReference type="GO" id="GO:0045944">
    <property type="term" value="P:positive regulation of transcription by RNA polymerase II"/>
    <property type="evidence" value="ECO:0007669"/>
    <property type="project" value="TreeGrafter"/>
</dbReference>
<name>A0A6P8IG50_ACTTE</name>
<keyword evidence="5" id="KW-0805">Transcription regulation</keyword>
<dbReference type="InterPro" id="IPR011598">
    <property type="entry name" value="bHLH_dom"/>
</dbReference>
<dbReference type="InParanoid" id="A0A6P8IG50"/>
<keyword evidence="7" id="KW-0010">Activator</keyword>
<dbReference type="GO" id="GO:0046983">
    <property type="term" value="F:protein dimerization activity"/>
    <property type="evidence" value="ECO:0007669"/>
    <property type="project" value="InterPro"/>
</dbReference>
<evidence type="ECO:0000256" key="7">
    <source>
        <dbReference type="ARBA" id="ARBA00023159"/>
    </source>
</evidence>
<dbReference type="AlphaFoldDB" id="A0A6P8IG50"/>
<evidence type="ECO:0000313" key="14">
    <source>
        <dbReference type="Proteomes" id="UP000515163"/>
    </source>
</evidence>
<evidence type="ECO:0000256" key="4">
    <source>
        <dbReference type="ARBA" id="ARBA00022553"/>
    </source>
</evidence>
<feature type="region of interest" description="Disordered" evidence="12">
    <location>
        <begin position="1"/>
        <end position="57"/>
    </location>
</feature>
<protein>
    <recommendedName>
        <fullName evidence="2">Protein max</fullName>
    </recommendedName>
    <alternativeName>
        <fullName evidence="10">Myc-associated factor X</fullName>
    </alternativeName>
</protein>
<dbReference type="PANTHER" id="PTHR10328">
    <property type="entry name" value="PROTEIN MAX MYC-ASSOCIATED FACTOR X"/>
    <property type="match status" value="1"/>
</dbReference>
<accession>A0A6P8IG50</accession>
<keyword evidence="4" id="KW-0597">Phosphoprotein</keyword>
<keyword evidence="11" id="KW-0175">Coiled coil</keyword>
<feature type="coiled-coil region" evidence="11">
    <location>
        <begin position="104"/>
        <end position="138"/>
    </location>
</feature>
<feature type="compositionally biased region" description="Acidic residues" evidence="12">
    <location>
        <begin position="23"/>
        <end position="39"/>
    </location>
</feature>
<dbReference type="GO" id="GO:0003700">
    <property type="term" value="F:DNA-binding transcription factor activity"/>
    <property type="evidence" value="ECO:0007669"/>
    <property type="project" value="TreeGrafter"/>
</dbReference>
<evidence type="ECO:0000256" key="10">
    <source>
        <dbReference type="ARBA" id="ARBA00029944"/>
    </source>
</evidence>
<comment type="similarity">
    <text evidence="1">Belongs to the MAX family.</text>
</comment>
<feature type="compositionally biased region" description="Low complexity" evidence="12">
    <location>
        <begin position="155"/>
        <end position="166"/>
    </location>
</feature>
<feature type="compositionally biased region" description="Basic and acidic residues" evidence="12">
    <location>
        <begin position="40"/>
        <end position="57"/>
    </location>
</feature>
<keyword evidence="9" id="KW-0539">Nucleus</keyword>
<dbReference type="PROSITE" id="PS50888">
    <property type="entry name" value="BHLH"/>
    <property type="match status" value="1"/>
</dbReference>
<dbReference type="GeneID" id="116300838"/>
<feature type="domain" description="BHLH" evidence="13">
    <location>
        <begin position="42"/>
        <end position="107"/>
    </location>
</feature>
<evidence type="ECO:0000313" key="15">
    <source>
        <dbReference type="RefSeq" id="XP_031565658.1"/>
    </source>
</evidence>
<dbReference type="Pfam" id="PF00010">
    <property type="entry name" value="HLH"/>
    <property type="match status" value="1"/>
</dbReference>